<dbReference type="EnsemblMetazoa" id="CJA32020b.1">
    <property type="protein sequence ID" value="CJA32020b.1"/>
    <property type="gene ID" value="WBGene00207867"/>
</dbReference>
<keyword evidence="3" id="KW-1185">Reference proteome</keyword>
<dbReference type="Pfam" id="PF16418">
    <property type="entry name" value="CNOT1_HEAT"/>
    <property type="match status" value="1"/>
</dbReference>
<evidence type="ECO:0000259" key="1">
    <source>
        <dbReference type="Pfam" id="PF16418"/>
    </source>
</evidence>
<dbReference type="PANTHER" id="PTHR13162">
    <property type="entry name" value="CCR4-NOT TRANSCRIPTION COMPLEX"/>
    <property type="match status" value="1"/>
</dbReference>
<dbReference type="AlphaFoldDB" id="A0A8R1ECH3"/>
<dbReference type="GO" id="GO:0060090">
    <property type="term" value="F:molecular adaptor activity"/>
    <property type="evidence" value="ECO:0007669"/>
    <property type="project" value="TreeGrafter"/>
</dbReference>
<dbReference type="Proteomes" id="UP000005237">
    <property type="component" value="Unassembled WGS sequence"/>
</dbReference>
<accession>A0A8R1ECH3</accession>
<protein>
    <submittedName>
        <fullName evidence="2">CNOT1_HEAT domain-containing protein</fullName>
    </submittedName>
</protein>
<dbReference type="InterPro" id="IPR032194">
    <property type="entry name" value="CNOT1_HEAT"/>
</dbReference>
<sequence>MANAQPQMSTPVRQIFETGFIQAGDVSTLALILSPTQWTQTRQEFIRHFLPLFILKSSNMTPVLNLAWNDHNLAKHMRPHILWCLTYMYSSDNSQLAKILDVAHDIKPTGLSELLNQPAKHLHFMVDLACLASKRDYLNLEKWLEDKEKAHGEALTVAVLQYIQKKYQHAQLSAALAPGAGAGPQTPSDPLHVFSAVCDEKGEKTAQTTVSVALPGEQQAL</sequence>
<dbReference type="GO" id="GO:0017148">
    <property type="term" value="P:negative regulation of translation"/>
    <property type="evidence" value="ECO:0007669"/>
    <property type="project" value="InterPro"/>
</dbReference>
<reference evidence="3" key="1">
    <citation type="submission" date="2010-08" db="EMBL/GenBank/DDBJ databases">
        <authorList>
            <consortium name="Caenorhabditis japonica Sequencing Consortium"/>
            <person name="Wilson R.K."/>
        </authorList>
    </citation>
    <scope>NUCLEOTIDE SEQUENCE [LARGE SCALE GENOMIC DNA]</scope>
    <source>
        <strain evidence="3">DF5081</strain>
    </source>
</reference>
<feature type="domain" description="CCR4-NOT transcription complex subunit 1 HEAT repeat" evidence="1">
    <location>
        <begin position="43"/>
        <end position="192"/>
    </location>
</feature>
<dbReference type="PANTHER" id="PTHR13162:SF8">
    <property type="entry name" value="CCR4-NOT TRANSCRIPTION COMPLEX SUBUNIT 1"/>
    <property type="match status" value="1"/>
</dbReference>
<evidence type="ECO:0000313" key="3">
    <source>
        <dbReference type="Proteomes" id="UP000005237"/>
    </source>
</evidence>
<dbReference type="GO" id="GO:0000932">
    <property type="term" value="C:P-body"/>
    <property type="evidence" value="ECO:0007669"/>
    <property type="project" value="TreeGrafter"/>
</dbReference>
<dbReference type="GO" id="GO:0000288">
    <property type="term" value="P:nuclear-transcribed mRNA catabolic process, deadenylation-dependent decay"/>
    <property type="evidence" value="ECO:0007669"/>
    <property type="project" value="TreeGrafter"/>
</dbReference>
<proteinExistence type="predicted"/>
<name>A0A8R1ECH3_CAEJA</name>
<organism evidence="2 3">
    <name type="scientific">Caenorhabditis japonica</name>
    <dbReference type="NCBI Taxonomy" id="281687"/>
    <lineage>
        <taxon>Eukaryota</taxon>
        <taxon>Metazoa</taxon>
        <taxon>Ecdysozoa</taxon>
        <taxon>Nematoda</taxon>
        <taxon>Chromadorea</taxon>
        <taxon>Rhabditida</taxon>
        <taxon>Rhabditina</taxon>
        <taxon>Rhabditomorpha</taxon>
        <taxon>Rhabditoidea</taxon>
        <taxon>Rhabditidae</taxon>
        <taxon>Peloderinae</taxon>
        <taxon>Caenorhabditis</taxon>
    </lineage>
</organism>
<dbReference type="InterPro" id="IPR040398">
    <property type="entry name" value="Not1"/>
</dbReference>
<reference evidence="2" key="2">
    <citation type="submission" date="2022-06" db="UniProtKB">
        <authorList>
            <consortium name="EnsemblMetazoa"/>
        </authorList>
    </citation>
    <scope>IDENTIFICATION</scope>
    <source>
        <strain evidence="2">DF5081</strain>
    </source>
</reference>
<dbReference type="GO" id="GO:0030015">
    <property type="term" value="C:CCR4-NOT core complex"/>
    <property type="evidence" value="ECO:0007669"/>
    <property type="project" value="InterPro"/>
</dbReference>
<evidence type="ECO:0000313" key="2">
    <source>
        <dbReference type="EnsemblMetazoa" id="CJA32020b.1"/>
    </source>
</evidence>